<keyword evidence="2" id="KW-0732">Signal</keyword>
<dbReference type="Proteomes" id="UP001161691">
    <property type="component" value="Unassembled WGS sequence"/>
</dbReference>
<evidence type="ECO:0000256" key="1">
    <source>
        <dbReference type="SAM" id="MobiDB-lite"/>
    </source>
</evidence>
<organism evidence="3 4">
    <name type="scientific">Cohnella hashimotonis</name>
    <dbReference type="NCBI Taxonomy" id="2826895"/>
    <lineage>
        <taxon>Bacteria</taxon>
        <taxon>Bacillati</taxon>
        <taxon>Bacillota</taxon>
        <taxon>Bacilli</taxon>
        <taxon>Bacillales</taxon>
        <taxon>Paenibacillaceae</taxon>
        <taxon>Cohnella</taxon>
    </lineage>
</organism>
<accession>A0ABT6TM15</accession>
<comment type="caution">
    <text evidence="3">The sequence shown here is derived from an EMBL/GenBank/DDBJ whole genome shotgun (WGS) entry which is preliminary data.</text>
</comment>
<name>A0ABT6TM15_9BACL</name>
<dbReference type="RefSeq" id="WP_282910604.1">
    <property type="nucleotide sequence ID" value="NZ_JAGRPV010000001.1"/>
</dbReference>
<reference evidence="3" key="1">
    <citation type="submission" date="2023-04" db="EMBL/GenBank/DDBJ databases">
        <title>Comparative genomic analysis of Cohnella hashimotonis sp. nov., isolated from the International Space Station.</title>
        <authorList>
            <person name="Venkateswaran K."/>
            <person name="Simpson A."/>
        </authorList>
    </citation>
    <scope>NUCLEOTIDE SEQUENCE</scope>
    <source>
        <strain evidence="3">F6_2S_P_1</strain>
    </source>
</reference>
<dbReference type="InterPro" id="IPR008969">
    <property type="entry name" value="CarboxyPept-like_regulatory"/>
</dbReference>
<proteinExistence type="predicted"/>
<dbReference type="EMBL" id="JAGRPV010000001">
    <property type="protein sequence ID" value="MDI4647861.1"/>
    <property type="molecule type" value="Genomic_DNA"/>
</dbReference>
<evidence type="ECO:0000313" key="4">
    <source>
        <dbReference type="Proteomes" id="UP001161691"/>
    </source>
</evidence>
<feature type="signal peptide" evidence="2">
    <location>
        <begin position="1"/>
        <end position="17"/>
    </location>
</feature>
<evidence type="ECO:0000313" key="3">
    <source>
        <dbReference type="EMBL" id="MDI4647861.1"/>
    </source>
</evidence>
<sequence length="369" mass="40188">MKWLSRAVILFLLAAVAAGCTEKAKEKDQAPLQIRLDETAFTLKQWKMDGTHRSNVNGTLLLGDHPVQGAILHTGESKRNIETDASGKFEILLDQSLLGTTDVNVVNLDQATVDGKPIDREAVGKGTGATASLRVFHPVVVESAARSEQDPDQTVVKGRLLADKTASVAYFQEDKYRIGGTVKDADGHPVQGATVWIVRDEGEGFAKSVETDAAGHYEMYYLPEEDEETDLNVRYNAMVYTLPKGKVYHIPEDTSVNIDITLPKEGTVIVDKPPTLVSHTAPGALYTGMLVGLNVPEGTDYTVTIPDAEGHFTLTVPSKVWEQKPTFFETNMTAFIEQGKKKAGDPIPGSFIKAEPNAPRNIEAQQEGQ</sequence>
<gene>
    <name evidence="3" type="ORF">KB449_23120</name>
</gene>
<dbReference type="PROSITE" id="PS51257">
    <property type="entry name" value="PROKAR_LIPOPROTEIN"/>
    <property type="match status" value="1"/>
</dbReference>
<protein>
    <submittedName>
        <fullName evidence="3">Carboxypeptidase-like regulatory domain-containing protein</fullName>
    </submittedName>
</protein>
<dbReference type="Pfam" id="PF13620">
    <property type="entry name" value="CarboxypepD_reg"/>
    <property type="match status" value="1"/>
</dbReference>
<feature type="region of interest" description="Disordered" evidence="1">
    <location>
        <begin position="340"/>
        <end position="369"/>
    </location>
</feature>
<keyword evidence="4" id="KW-1185">Reference proteome</keyword>
<feature type="chain" id="PRO_5045329136" evidence="2">
    <location>
        <begin position="18"/>
        <end position="369"/>
    </location>
</feature>
<evidence type="ECO:0000256" key="2">
    <source>
        <dbReference type="SAM" id="SignalP"/>
    </source>
</evidence>
<dbReference type="Gene3D" id="2.60.40.1120">
    <property type="entry name" value="Carboxypeptidase-like, regulatory domain"/>
    <property type="match status" value="1"/>
</dbReference>
<dbReference type="SUPFAM" id="SSF49464">
    <property type="entry name" value="Carboxypeptidase regulatory domain-like"/>
    <property type="match status" value="1"/>
</dbReference>